<dbReference type="InterPro" id="IPR029787">
    <property type="entry name" value="Nucleotide_cyclase"/>
</dbReference>
<feature type="transmembrane region" description="Helical" evidence="4">
    <location>
        <begin position="86"/>
        <end position="103"/>
    </location>
</feature>
<dbReference type="GO" id="GO:1902201">
    <property type="term" value="P:negative regulation of bacterial-type flagellum-dependent cell motility"/>
    <property type="evidence" value="ECO:0007669"/>
    <property type="project" value="TreeGrafter"/>
</dbReference>
<feature type="transmembrane region" description="Helical" evidence="4">
    <location>
        <begin position="30"/>
        <end position="47"/>
    </location>
</feature>
<reference evidence="6" key="1">
    <citation type="submission" date="2023-02" db="EMBL/GenBank/DDBJ databases">
        <title>Tahibacter soli sp. nov. isolated from soil.</title>
        <authorList>
            <person name="Baek J.H."/>
            <person name="Lee J.K."/>
            <person name="Choi D.G."/>
            <person name="Jeon C.O."/>
        </authorList>
    </citation>
    <scope>NUCLEOTIDE SEQUENCE</scope>
    <source>
        <strain evidence="6">BL</strain>
    </source>
</reference>
<feature type="domain" description="GGDEF" evidence="5">
    <location>
        <begin position="234"/>
        <end position="364"/>
    </location>
</feature>
<comment type="catalytic activity">
    <reaction evidence="3">
        <text>2 GTP = 3',3'-c-di-GMP + 2 diphosphate</text>
        <dbReference type="Rhea" id="RHEA:24898"/>
        <dbReference type="ChEBI" id="CHEBI:33019"/>
        <dbReference type="ChEBI" id="CHEBI:37565"/>
        <dbReference type="ChEBI" id="CHEBI:58805"/>
        <dbReference type="EC" id="2.7.7.65"/>
    </reaction>
</comment>
<gene>
    <name evidence="6" type="ORF">OD750_001300</name>
</gene>
<protein>
    <recommendedName>
        <fullName evidence="2">diguanylate cyclase</fullName>
        <ecNumber evidence="2">2.7.7.65</ecNumber>
    </recommendedName>
</protein>
<dbReference type="SUPFAM" id="SSF55073">
    <property type="entry name" value="Nucleotide cyclase"/>
    <property type="match status" value="1"/>
</dbReference>
<keyword evidence="4" id="KW-0812">Transmembrane</keyword>
<dbReference type="Pfam" id="PF00990">
    <property type="entry name" value="GGDEF"/>
    <property type="match status" value="1"/>
</dbReference>
<comment type="caution">
    <text evidence="6">The sequence shown here is derived from an EMBL/GenBank/DDBJ whole genome shotgun (WGS) entry which is preliminary data.</text>
</comment>
<name>A0A9X4BFI7_9GAMM</name>
<dbReference type="InterPro" id="IPR050469">
    <property type="entry name" value="Diguanylate_Cyclase"/>
</dbReference>
<dbReference type="AlphaFoldDB" id="A0A9X4BFI7"/>
<dbReference type="EC" id="2.7.7.65" evidence="2"/>
<dbReference type="GO" id="GO:0043709">
    <property type="term" value="P:cell adhesion involved in single-species biofilm formation"/>
    <property type="evidence" value="ECO:0007669"/>
    <property type="project" value="TreeGrafter"/>
</dbReference>
<evidence type="ECO:0000313" key="7">
    <source>
        <dbReference type="Proteomes" id="UP001139971"/>
    </source>
</evidence>
<dbReference type="Proteomes" id="UP001139971">
    <property type="component" value="Unassembled WGS sequence"/>
</dbReference>
<accession>A0A9X4BFI7</accession>
<evidence type="ECO:0000256" key="1">
    <source>
        <dbReference type="ARBA" id="ARBA00001946"/>
    </source>
</evidence>
<dbReference type="InterPro" id="IPR000160">
    <property type="entry name" value="GGDEF_dom"/>
</dbReference>
<dbReference type="FunFam" id="3.30.70.270:FF:000001">
    <property type="entry name" value="Diguanylate cyclase domain protein"/>
    <property type="match status" value="1"/>
</dbReference>
<feature type="transmembrane region" description="Helical" evidence="4">
    <location>
        <begin position="115"/>
        <end position="135"/>
    </location>
</feature>
<dbReference type="EMBL" id="JAOVZO020000001">
    <property type="protein sequence ID" value="MDC8011175.1"/>
    <property type="molecule type" value="Genomic_DNA"/>
</dbReference>
<dbReference type="PANTHER" id="PTHR45138">
    <property type="entry name" value="REGULATORY COMPONENTS OF SENSORY TRANSDUCTION SYSTEM"/>
    <property type="match status" value="1"/>
</dbReference>
<proteinExistence type="predicted"/>
<dbReference type="SMART" id="SM00267">
    <property type="entry name" value="GGDEF"/>
    <property type="match status" value="1"/>
</dbReference>
<dbReference type="PANTHER" id="PTHR45138:SF9">
    <property type="entry name" value="DIGUANYLATE CYCLASE DGCM-RELATED"/>
    <property type="match status" value="1"/>
</dbReference>
<evidence type="ECO:0000256" key="2">
    <source>
        <dbReference type="ARBA" id="ARBA00012528"/>
    </source>
</evidence>
<keyword evidence="7" id="KW-1185">Reference proteome</keyword>
<dbReference type="CDD" id="cd01949">
    <property type="entry name" value="GGDEF"/>
    <property type="match status" value="1"/>
</dbReference>
<feature type="transmembrane region" description="Helical" evidence="4">
    <location>
        <begin position="165"/>
        <end position="185"/>
    </location>
</feature>
<feature type="transmembrane region" description="Helical" evidence="4">
    <location>
        <begin position="142"/>
        <end position="159"/>
    </location>
</feature>
<organism evidence="6 7">
    <name type="scientific">Tahibacter soli</name>
    <dbReference type="NCBI Taxonomy" id="2983605"/>
    <lineage>
        <taxon>Bacteria</taxon>
        <taxon>Pseudomonadati</taxon>
        <taxon>Pseudomonadota</taxon>
        <taxon>Gammaproteobacteria</taxon>
        <taxon>Lysobacterales</taxon>
        <taxon>Rhodanobacteraceae</taxon>
        <taxon>Tahibacter</taxon>
    </lineage>
</organism>
<dbReference type="Gene3D" id="3.30.70.270">
    <property type="match status" value="1"/>
</dbReference>
<keyword evidence="4" id="KW-1133">Transmembrane helix</keyword>
<keyword evidence="4" id="KW-0472">Membrane</keyword>
<dbReference type="InterPro" id="IPR043128">
    <property type="entry name" value="Rev_trsase/Diguanyl_cyclase"/>
</dbReference>
<dbReference type="GO" id="GO:0052621">
    <property type="term" value="F:diguanylate cyclase activity"/>
    <property type="evidence" value="ECO:0007669"/>
    <property type="project" value="UniProtKB-EC"/>
</dbReference>
<evidence type="ECO:0000256" key="3">
    <source>
        <dbReference type="ARBA" id="ARBA00034247"/>
    </source>
</evidence>
<evidence type="ECO:0000256" key="4">
    <source>
        <dbReference type="SAM" id="Phobius"/>
    </source>
</evidence>
<evidence type="ECO:0000259" key="5">
    <source>
        <dbReference type="PROSITE" id="PS50887"/>
    </source>
</evidence>
<feature type="transmembrane region" description="Helical" evidence="4">
    <location>
        <begin position="53"/>
        <end position="74"/>
    </location>
</feature>
<dbReference type="RefSeq" id="WP_263544590.1">
    <property type="nucleotide sequence ID" value="NZ_JAOVZO020000001.1"/>
</dbReference>
<comment type="cofactor">
    <cofactor evidence="1">
        <name>Mg(2+)</name>
        <dbReference type="ChEBI" id="CHEBI:18420"/>
    </cofactor>
</comment>
<evidence type="ECO:0000313" key="6">
    <source>
        <dbReference type="EMBL" id="MDC8011175.1"/>
    </source>
</evidence>
<sequence length="364" mass="39771">MTSSPSERSYAEAECATECTTMARRGTAGGLYYVAGWLVVCVEADVYGRHPLVIAAIGAAFAALAIARLALAYGRPLGQMQQERHLRRWWCVIFATLTLWSGVSTWCYVDDDFESARVVVLLCSMAFATAAIFVYAVRGRRAFAGAAAQLVPSLAWTFAEAETGVAIMLSLFSIYLVGALFANYADHCEQRAQRRELAAQRDRYVGLAHTDVLTSLPNRRVFTWTLEQMFASESAASLLIVDIDHFKRINDTYGHAAGDACLVAFAEILRDSVAGCDAVVARLGGEEFGIVLQGIPLPTANGLALAIRGRLHASANDPTLCNVTASIGVGDRRAEYRRPEEWFVDVDRALYRAKHNGRDRVCSV</sequence>
<dbReference type="PROSITE" id="PS50887">
    <property type="entry name" value="GGDEF"/>
    <property type="match status" value="1"/>
</dbReference>
<dbReference type="NCBIfam" id="TIGR00254">
    <property type="entry name" value="GGDEF"/>
    <property type="match status" value="1"/>
</dbReference>
<dbReference type="GO" id="GO:0005886">
    <property type="term" value="C:plasma membrane"/>
    <property type="evidence" value="ECO:0007669"/>
    <property type="project" value="TreeGrafter"/>
</dbReference>